<evidence type="ECO:0000313" key="10">
    <source>
        <dbReference type="EMBL" id="MFD2760418.1"/>
    </source>
</evidence>
<dbReference type="PANTHER" id="PTHR43840">
    <property type="entry name" value="MITOCHONDRIAL METAL TRANSPORTER 1-RELATED"/>
    <property type="match status" value="1"/>
</dbReference>
<dbReference type="Gene3D" id="1.20.1510.10">
    <property type="entry name" value="Cation efflux protein transmembrane domain"/>
    <property type="match status" value="1"/>
</dbReference>
<feature type="transmembrane region" description="Helical" evidence="7">
    <location>
        <begin position="12"/>
        <end position="38"/>
    </location>
</feature>
<dbReference type="Pfam" id="PF16916">
    <property type="entry name" value="ZT_dimer"/>
    <property type="match status" value="1"/>
</dbReference>
<feature type="transmembrane region" description="Helical" evidence="7">
    <location>
        <begin position="81"/>
        <end position="102"/>
    </location>
</feature>
<dbReference type="Gene3D" id="3.30.70.1350">
    <property type="entry name" value="Cation efflux protein, cytoplasmic domain"/>
    <property type="match status" value="1"/>
</dbReference>
<dbReference type="Proteomes" id="UP001597502">
    <property type="component" value="Unassembled WGS sequence"/>
</dbReference>
<feature type="transmembrane region" description="Helical" evidence="7">
    <location>
        <begin position="44"/>
        <end position="60"/>
    </location>
</feature>
<keyword evidence="5 7" id="KW-1133">Transmembrane helix</keyword>
<evidence type="ECO:0000256" key="7">
    <source>
        <dbReference type="SAM" id="Phobius"/>
    </source>
</evidence>
<keyword evidence="6 7" id="KW-0472">Membrane</keyword>
<dbReference type="SUPFAM" id="SSF161111">
    <property type="entry name" value="Cation efflux protein transmembrane domain-like"/>
    <property type="match status" value="1"/>
</dbReference>
<feature type="domain" description="Cation efflux protein transmembrane" evidence="8">
    <location>
        <begin position="11"/>
        <end position="202"/>
    </location>
</feature>
<dbReference type="Pfam" id="PF01545">
    <property type="entry name" value="Cation_efflux"/>
    <property type="match status" value="1"/>
</dbReference>
<keyword evidence="11" id="KW-1185">Reference proteome</keyword>
<evidence type="ECO:0000256" key="1">
    <source>
        <dbReference type="ARBA" id="ARBA00004141"/>
    </source>
</evidence>
<feature type="transmembrane region" description="Helical" evidence="7">
    <location>
        <begin position="114"/>
        <end position="131"/>
    </location>
</feature>
<dbReference type="NCBIfam" id="TIGR01297">
    <property type="entry name" value="CDF"/>
    <property type="match status" value="1"/>
</dbReference>
<gene>
    <name evidence="10" type="ORF">ACFSUO_05470</name>
</gene>
<evidence type="ECO:0000256" key="2">
    <source>
        <dbReference type="ARBA" id="ARBA00008114"/>
    </source>
</evidence>
<name>A0ABW5V357_9BACI</name>
<evidence type="ECO:0000256" key="4">
    <source>
        <dbReference type="ARBA" id="ARBA00022692"/>
    </source>
</evidence>
<dbReference type="InterPro" id="IPR002524">
    <property type="entry name" value="Cation_efflux"/>
</dbReference>
<keyword evidence="3" id="KW-0813">Transport</keyword>
<dbReference type="PANTHER" id="PTHR43840:SF50">
    <property type="entry name" value="MANGANESE EFFLUX SYSTEM PROTEIN MNES"/>
    <property type="match status" value="1"/>
</dbReference>
<evidence type="ECO:0000256" key="5">
    <source>
        <dbReference type="ARBA" id="ARBA00022989"/>
    </source>
</evidence>
<organism evidence="10 11">
    <name type="scientific">Lentibacillus juripiscarius</name>
    <dbReference type="NCBI Taxonomy" id="257446"/>
    <lineage>
        <taxon>Bacteria</taxon>
        <taxon>Bacillati</taxon>
        <taxon>Bacillota</taxon>
        <taxon>Bacilli</taxon>
        <taxon>Bacillales</taxon>
        <taxon>Bacillaceae</taxon>
        <taxon>Lentibacillus</taxon>
    </lineage>
</organism>
<evidence type="ECO:0000259" key="9">
    <source>
        <dbReference type="Pfam" id="PF16916"/>
    </source>
</evidence>
<proteinExistence type="inferred from homology"/>
<comment type="subcellular location">
    <subcellularLocation>
        <location evidence="1">Membrane</location>
        <topology evidence="1">Multi-pass membrane protein</topology>
    </subcellularLocation>
</comment>
<reference evidence="11" key="1">
    <citation type="journal article" date="2019" name="Int. J. Syst. Evol. Microbiol.">
        <title>The Global Catalogue of Microorganisms (GCM) 10K type strain sequencing project: providing services to taxonomists for standard genome sequencing and annotation.</title>
        <authorList>
            <consortium name="The Broad Institute Genomics Platform"/>
            <consortium name="The Broad Institute Genome Sequencing Center for Infectious Disease"/>
            <person name="Wu L."/>
            <person name="Ma J."/>
        </authorList>
    </citation>
    <scope>NUCLEOTIDE SEQUENCE [LARGE SCALE GENOMIC DNA]</scope>
    <source>
        <strain evidence="11">TISTR 1535</strain>
    </source>
</reference>
<protein>
    <submittedName>
        <fullName evidence="10">Cation diffusion facilitator family transporter</fullName>
    </submittedName>
</protein>
<comment type="similarity">
    <text evidence="2">Belongs to the cation diffusion facilitator (CDF) transporter (TC 2.A.4) family.</text>
</comment>
<feature type="domain" description="Cation efflux protein cytoplasmic" evidence="9">
    <location>
        <begin position="208"/>
        <end position="273"/>
    </location>
</feature>
<sequence>MKLNSPRFGAWFSTFAYLIVASIKIIIALQTTSVALLADGLNNLTDIVTSVALIIGLYIAKKKRDDNHPYGHLRAENVASLLASFVIAMIGFQILMDTIRSIINNDYATPDPLATWLAFGSGAFMFIVYYINRKIASNTDSQGLKAIAKDNFSDALVSIGTGIGILGAQFDLPWLDPLTGVVIGLVILWAAWEIFEETSLILTDGINPDEIKKYKKTISAIDEVKNIKDLKARTSGSQVMIDVIITLHPNLTVKEVDDIVIKIKKLVEEKHNGVVTSVETQMADTFKF</sequence>
<dbReference type="InterPro" id="IPR027469">
    <property type="entry name" value="Cation_efflux_TMD_sf"/>
</dbReference>
<dbReference type="InterPro" id="IPR050291">
    <property type="entry name" value="CDF_Transporter"/>
</dbReference>
<evidence type="ECO:0000256" key="6">
    <source>
        <dbReference type="ARBA" id="ARBA00023136"/>
    </source>
</evidence>
<accession>A0ABW5V357</accession>
<dbReference type="InterPro" id="IPR036837">
    <property type="entry name" value="Cation_efflux_CTD_sf"/>
</dbReference>
<evidence type="ECO:0000256" key="3">
    <source>
        <dbReference type="ARBA" id="ARBA00022448"/>
    </source>
</evidence>
<dbReference type="InterPro" id="IPR027470">
    <property type="entry name" value="Cation_efflux_CTD"/>
</dbReference>
<comment type="caution">
    <text evidence="10">The sequence shown here is derived from an EMBL/GenBank/DDBJ whole genome shotgun (WGS) entry which is preliminary data.</text>
</comment>
<dbReference type="SUPFAM" id="SSF160240">
    <property type="entry name" value="Cation efflux protein cytoplasmic domain-like"/>
    <property type="match status" value="1"/>
</dbReference>
<dbReference type="InterPro" id="IPR058533">
    <property type="entry name" value="Cation_efflux_TM"/>
</dbReference>
<dbReference type="RefSeq" id="WP_382391878.1">
    <property type="nucleotide sequence ID" value="NZ_JBHUNA010000009.1"/>
</dbReference>
<dbReference type="EMBL" id="JBHUNA010000009">
    <property type="protein sequence ID" value="MFD2760418.1"/>
    <property type="molecule type" value="Genomic_DNA"/>
</dbReference>
<evidence type="ECO:0000313" key="11">
    <source>
        <dbReference type="Proteomes" id="UP001597502"/>
    </source>
</evidence>
<keyword evidence="4 7" id="KW-0812">Transmembrane</keyword>
<evidence type="ECO:0000259" key="8">
    <source>
        <dbReference type="Pfam" id="PF01545"/>
    </source>
</evidence>